<dbReference type="PANTHER" id="PTHR48079">
    <property type="entry name" value="PROTEIN YEEZ"/>
    <property type="match status" value="1"/>
</dbReference>
<dbReference type="InterPro" id="IPR051783">
    <property type="entry name" value="NAD(P)-dependent_oxidoreduct"/>
</dbReference>
<gene>
    <name evidence="1" type="ORF">EVG20_g11263</name>
</gene>
<dbReference type="InterPro" id="IPR036291">
    <property type="entry name" value="NAD(P)-bd_dom_sf"/>
</dbReference>
<name>A0A4Y9XLF8_9AGAM</name>
<dbReference type="GO" id="GO:0005737">
    <property type="term" value="C:cytoplasm"/>
    <property type="evidence" value="ECO:0007669"/>
    <property type="project" value="TreeGrafter"/>
</dbReference>
<feature type="non-terminal residue" evidence="1">
    <location>
        <position position="1"/>
    </location>
</feature>
<evidence type="ECO:0000313" key="1">
    <source>
        <dbReference type="EMBL" id="TFY50906.1"/>
    </source>
</evidence>
<proteinExistence type="predicted"/>
<keyword evidence="2" id="KW-1185">Reference proteome</keyword>
<dbReference type="PANTHER" id="PTHR48079:SF3">
    <property type="entry name" value="NAD-DEPENDENT EPIMERASE_DEHYDRATASE DOMAIN-CONTAINING PROTEIN"/>
    <property type="match status" value="1"/>
</dbReference>
<dbReference type="SUPFAM" id="SSF51735">
    <property type="entry name" value="NAD(P)-binding Rossmann-fold domains"/>
    <property type="match status" value="1"/>
</dbReference>
<evidence type="ECO:0000313" key="2">
    <source>
        <dbReference type="Proteomes" id="UP000298327"/>
    </source>
</evidence>
<accession>A0A4Y9XLF8</accession>
<comment type="caution">
    <text evidence="1">The sequence shown here is derived from an EMBL/GenBank/DDBJ whole genome shotgun (WGS) entry which is preliminary data.</text>
</comment>
<dbReference type="Gene3D" id="3.40.50.720">
    <property type="entry name" value="NAD(P)-binding Rossmann-like Domain"/>
    <property type="match status" value="1"/>
</dbReference>
<dbReference type="GO" id="GO:0004029">
    <property type="term" value="F:aldehyde dehydrogenase (NAD+) activity"/>
    <property type="evidence" value="ECO:0007669"/>
    <property type="project" value="TreeGrafter"/>
</dbReference>
<dbReference type="STRING" id="205917.A0A4Y9XLF8"/>
<dbReference type="AlphaFoldDB" id="A0A4Y9XLF8"/>
<sequence>PAGTPRLTYIYTSGSWVHGDNRKDIVTDSSPLTNPATLVRWRPALEQAVVSSSVLNGIVIRPALVYGGSASILASLYGAAAGGKVRWAGVPGGRYATVHYDDLADLYLRAAEKAQIVGGVVFDAANGQTESVDDLLEKLVVVSGAQGPYEYTRPSNPFEEAVASTTLIRPYLARTLLGWEPRKAGLVDRLETWYAAWMASAPEASEKVNWQKKIFCKNAQ</sequence>
<reference evidence="1 2" key="1">
    <citation type="submission" date="2019-02" db="EMBL/GenBank/DDBJ databases">
        <title>Genome sequencing of the rare red list fungi Dentipellis fragilis.</title>
        <authorList>
            <person name="Buettner E."/>
            <person name="Kellner H."/>
        </authorList>
    </citation>
    <scope>NUCLEOTIDE SEQUENCE [LARGE SCALE GENOMIC DNA]</scope>
    <source>
        <strain evidence="1 2">DSM 105465</strain>
    </source>
</reference>
<dbReference type="OrthoDB" id="10000533at2759"/>
<evidence type="ECO:0008006" key="3">
    <source>
        <dbReference type="Google" id="ProtNLM"/>
    </source>
</evidence>
<protein>
    <recommendedName>
        <fullName evidence="3">NAD-dependent epimerase/dehydratase domain-containing protein</fullName>
    </recommendedName>
</protein>
<dbReference type="EMBL" id="SEOQ01001664">
    <property type="protein sequence ID" value="TFY50906.1"/>
    <property type="molecule type" value="Genomic_DNA"/>
</dbReference>
<organism evidence="1 2">
    <name type="scientific">Dentipellis fragilis</name>
    <dbReference type="NCBI Taxonomy" id="205917"/>
    <lineage>
        <taxon>Eukaryota</taxon>
        <taxon>Fungi</taxon>
        <taxon>Dikarya</taxon>
        <taxon>Basidiomycota</taxon>
        <taxon>Agaricomycotina</taxon>
        <taxon>Agaricomycetes</taxon>
        <taxon>Russulales</taxon>
        <taxon>Hericiaceae</taxon>
        <taxon>Dentipellis</taxon>
    </lineage>
</organism>
<dbReference type="Proteomes" id="UP000298327">
    <property type="component" value="Unassembled WGS sequence"/>
</dbReference>